<evidence type="ECO:0000259" key="2">
    <source>
        <dbReference type="PROSITE" id="PS51192"/>
    </source>
</evidence>
<accession>A0A084EYB7</accession>
<dbReference type="InterPro" id="IPR014001">
    <property type="entry name" value="Helicase_ATP-bd"/>
</dbReference>
<dbReference type="AlphaFoldDB" id="A0A084EYB7"/>
<organism evidence="3 4">
    <name type="scientific">Ureaplasma diversum NCTC 246</name>
    <dbReference type="NCBI Taxonomy" id="1188241"/>
    <lineage>
        <taxon>Bacteria</taxon>
        <taxon>Bacillati</taxon>
        <taxon>Mycoplasmatota</taxon>
        <taxon>Mycoplasmoidales</taxon>
        <taxon>Mycoplasmoidaceae</taxon>
        <taxon>Ureaplasma</taxon>
    </lineage>
</organism>
<keyword evidence="1" id="KW-1133">Transmembrane helix</keyword>
<dbReference type="GO" id="GO:0016787">
    <property type="term" value="F:hydrolase activity"/>
    <property type="evidence" value="ECO:0007669"/>
    <property type="project" value="InterPro"/>
</dbReference>
<reference evidence="3 4" key="1">
    <citation type="submission" date="2014-02" db="EMBL/GenBank/DDBJ databases">
        <title>Genome sequence of Ureaplasma diversum strain 246.</title>
        <authorList>
            <person name="Sirand-Pugnet P."/>
            <person name="Breton M."/>
            <person name="Dordet-Frisoni E."/>
            <person name="Baranowski E."/>
            <person name="Barre A."/>
            <person name="Couture C."/>
            <person name="Dupuy V."/>
            <person name="Gaurivaud P."/>
            <person name="Jacob D."/>
            <person name="Lemaitre C."/>
            <person name="Manso-Silvan L."/>
            <person name="Nikolski M."/>
            <person name="Nouvel L.-X."/>
            <person name="Poumarat F."/>
            <person name="Tardy F."/>
            <person name="Thebault P."/>
            <person name="Theil S."/>
            <person name="Citti C."/>
            <person name="Thiaucourt F."/>
            <person name="Blanchard A."/>
        </authorList>
    </citation>
    <scope>NUCLEOTIDE SEQUENCE [LARGE SCALE GENOMIC DNA]</scope>
    <source>
        <strain evidence="3 4">NCTC 246</strain>
    </source>
</reference>
<evidence type="ECO:0000313" key="3">
    <source>
        <dbReference type="EMBL" id="KEZ22959.1"/>
    </source>
</evidence>
<keyword evidence="1" id="KW-0472">Membrane</keyword>
<name>A0A084EYB7_9BACT</name>
<dbReference type="Proteomes" id="UP000028537">
    <property type="component" value="Unassembled WGS sequence"/>
</dbReference>
<dbReference type="PROSITE" id="PS51192">
    <property type="entry name" value="HELICASE_ATP_BIND_1"/>
    <property type="match status" value="1"/>
</dbReference>
<dbReference type="GO" id="GO:0003677">
    <property type="term" value="F:DNA binding"/>
    <property type="evidence" value="ECO:0007669"/>
    <property type="project" value="InterPro"/>
</dbReference>
<proteinExistence type="predicted"/>
<dbReference type="InterPro" id="IPR027417">
    <property type="entry name" value="P-loop_NTPase"/>
</dbReference>
<gene>
    <name evidence="3" type="ORF">UDIV_4550</name>
</gene>
<dbReference type="PANTHER" id="PTHR47396:SF1">
    <property type="entry name" value="ATP-DEPENDENT HELICASE IRC3-RELATED"/>
    <property type="match status" value="1"/>
</dbReference>
<evidence type="ECO:0000313" key="4">
    <source>
        <dbReference type="Proteomes" id="UP000028537"/>
    </source>
</evidence>
<dbReference type="eggNOG" id="COG3421">
    <property type="taxonomic scope" value="Bacteria"/>
</dbReference>
<dbReference type="RefSeq" id="WP_038102925.1">
    <property type="nucleotide sequence ID" value="NZ_JFDP01000055.1"/>
</dbReference>
<evidence type="ECO:0000256" key="1">
    <source>
        <dbReference type="SAM" id="Phobius"/>
    </source>
</evidence>
<keyword evidence="1" id="KW-0812">Transmembrane</keyword>
<dbReference type="SMART" id="SM00487">
    <property type="entry name" value="DEXDc"/>
    <property type="match status" value="1"/>
</dbReference>
<dbReference type="Gene3D" id="3.40.50.300">
    <property type="entry name" value="P-loop containing nucleotide triphosphate hydrolases"/>
    <property type="match status" value="1"/>
</dbReference>
<comment type="caution">
    <text evidence="3">The sequence shown here is derived from an EMBL/GenBank/DDBJ whole genome shotgun (WGS) entry which is preliminary data.</text>
</comment>
<keyword evidence="4" id="KW-1185">Reference proteome</keyword>
<sequence>MSKENKDYLYKKYDYLKEDNLLKELPDFVEKSLSSRIELRDYQKDALRYFITYYEKESQNKNKNIHTLFHMATGSGKTVIMAGLILYLFQKGYRNFLFFVNQTNILEKTKDNFLNSSSSKYLFSDELIYLGQKLKVNQVDNFSLTNSLITDEINICFTTTQKLHLDLNQSKENSITYHDFDDNKIVFISDESHHINTITKMSSPQKENFNSWEYSVMKVFNKNKDNVLLEFTATADLNDKNVREKYIDKIIYDYPLLKFRESKYTKDFANFATSSDTWERSLMAMIMSEYRKYLFIDAKTNIKPVVLFKSQKIAESEDFYDSFFKNLNKLSSAEITNLKTANIEALTQAIEYFSSKENGLNFLIQSLKNSFSKENSLLINNTKDNTKENQLKLNSLEDKNNNIRFIFAVDMLNEGWDVLNLFDIVRLYDTRQGSGKPGKVGAYTIKEAQLIGRGARYCPFLINEEQERFKRKYDADVGNKYRLLETMYFHSKNDSAYIYELKKALEKSGLLDEESTKIEYKLKDSFKKTDIYNNGFVFSNKRVVKKSSNNVLETKQQIKKYFYKLNNITNSGSVYNLLTKDEQTSKQEHKQKTFTFKDIDYHIISAAAASYKELNFDYLKEKYPNLKSLREFLTSENWLGNNQLEIESSTNKIRAIDLFKSLVQSFSNIASYLSNLKQEYEGTTQFYAHKIADVIKDKIINISKPTKNDGHGNSQTNADKQEYRLNLSNENWYVYNDNYGTTEEKDFIKYFNEKIKPELEEIEGIDFYLIRNERIPELAIYSFDKGERFEPDFLLLIQNKNEKKSYLFQIYAEAKGEHIEALDKWKEEFLLAIKDKHEIPNDLTLHDKNYKIFGSHFFNREANTNDENWNKIIGDIESYIKRVNNTK</sequence>
<dbReference type="PANTHER" id="PTHR47396">
    <property type="entry name" value="TYPE I RESTRICTION ENZYME ECOKI R PROTEIN"/>
    <property type="match status" value="1"/>
</dbReference>
<dbReference type="GO" id="GO:0005829">
    <property type="term" value="C:cytosol"/>
    <property type="evidence" value="ECO:0007669"/>
    <property type="project" value="TreeGrafter"/>
</dbReference>
<dbReference type="InterPro" id="IPR006935">
    <property type="entry name" value="Helicase/UvrB_N"/>
</dbReference>
<dbReference type="EMBL" id="JFDP01000055">
    <property type="protein sequence ID" value="KEZ22959.1"/>
    <property type="molecule type" value="Genomic_DNA"/>
</dbReference>
<dbReference type="SUPFAM" id="SSF52540">
    <property type="entry name" value="P-loop containing nucleoside triphosphate hydrolases"/>
    <property type="match status" value="2"/>
</dbReference>
<dbReference type="InterPro" id="IPR050742">
    <property type="entry name" value="Helicase_Restrict-Modif_Enz"/>
</dbReference>
<feature type="transmembrane region" description="Helical" evidence="1">
    <location>
        <begin position="68"/>
        <end position="89"/>
    </location>
</feature>
<dbReference type="Pfam" id="PF04851">
    <property type="entry name" value="ResIII"/>
    <property type="match status" value="1"/>
</dbReference>
<feature type="domain" description="Helicase ATP-binding" evidence="2">
    <location>
        <begin position="58"/>
        <end position="253"/>
    </location>
</feature>
<dbReference type="OrthoDB" id="9804145at2"/>
<dbReference type="GO" id="GO:0005524">
    <property type="term" value="F:ATP binding"/>
    <property type="evidence" value="ECO:0007669"/>
    <property type="project" value="InterPro"/>
</dbReference>
<protein>
    <submittedName>
        <fullName evidence="3">Type III restriction modification system endunuclease subunit, Res</fullName>
    </submittedName>
</protein>